<dbReference type="OMA" id="KQTGDHM"/>
<evidence type="ECO:0000256" key="14">
    <source>
        <dbReference type="ARBA" id="ARBA00022989"/>
    </source>
</evidence>
<dbReference type="Gramene" id="TraesCS6A03G0120500.1">
    <property type="protein sequence ID" value="TraesCS6A03G0120500.1.CDS"/>
    <property type="gene ID" value="TraesCS6A03G0120500"/>
</dbReference>
<evidence type="ECO:0000256" key="2">
    <source>
        <dbReference type="ARBA" id="ARBA00008536"/>
    </source>
</evidence>
<dbReference type="SUPFAM" id="SSF49899">
    <property type="entry name" value="Concanavalin A-like lectins/glucanases"/>
    <property type="match status" value="1"/>
</dbReference>
<dbReference type="PROSITE" id="PS00307">
    <property type="entry name" value="LECTIN_LEGUME_BETA"/>
    <property type="match status" value="1"/>
</dbReference>
<comment type="similarity">
    <text evidence="2">In the N-terminal section; belongs to the leguminous lectin family.</text>
</comment>
<keyword evidence="6" id="KW-0723">Serine/threonine-protein kinase</keyword>
<dbReference type="InterPro" id="IPR050528">
    <property type="entry name" value="L-type_Lectin-RKs"/>
</dbReference>
<reference evidence="21" key="1">
    <citation type="submission" date="2018-08" db="EMBL/GenBank/DDBJ databases">
        <authorList>
            <person name="Rossello M."/>
        </authorList>
    </citation>
    <scope>NUCLEOTIDE SEQUENCE [LARGE SCALE GENOMIC DNA]</scope>
    <source>
        <strain evidence="21">cv. Chinese Spring</strain>
    </source>
</reference>
<dbReference type="OrthoDB" id="675337at2759"/>
<evidence type="ECO:0000256" key="3">
    <source>
        <dbReference type="ARBA" id="ARBA00010217"/>
    </source>
</evidence>
<dbReference type="SUPFAM" id="SSF56112">
    <property type="entry name" value="Protein kinase-like (PK-like)"/>
    <property type="match status" value="1"/>
</dbReference>
<feature type="chain" id="PRO_5043178338" description="non-specific serine/threonine protein kinase" evidence="19">
    <location>
        <begin position="23"/>
        <end position="643"/>
    </location>
</feature>
<evidence type="ECO:0000256" key="11">
    <source>
        <dbReference type="ARBA" id="ARBA00022741"/>
    </source>
</evidence>
<dbReference type="FunFam" id="1.10.510.10:FF:000240">
    <property type="entry name" value="Lectin-domain containing receptor kinase A4.3"/>
    <property type="match status" value="1"/>
</dbReference>
<dbReference type="InterPro" id="IPR019825">
    <property type="entry name" value="Lectin_legB_Mn/Ca_BS"/>
</dbReference>
<keyword evidence="10" id="KW-0430">Lectin</keyword>
<dbReference type="Gene3D" id="2.60.120.200">
    <property type="match status" value="1"/>
</dbReference>
<dbReference type="EC" id="2.7.11.1" evidence="4"/>
<reference evidence="21" key="2">
    <citation type="submission" date="2018-10" db="UniProtKB">
        <authorList>
            <consortium name="EnsemblPlants"/>
        </authorList>
    </citation>
    <scope>IDENTIFICATION</scope>
</reference>
<feature type="domain" description="Protein kinase" evidence="20">
    <location>
        <begin position="327"/>
        <end position="614"/>
    </location>
</feature>
<keyword evidence="11 18" id="KW-0547">Nucleotide-binding</keyword>
<organism evidence="21">
    <name type="scientific">Triticum aestivum</name>
    <name type="common">Wheat</name>
    <dbReference type="NCBI Taxonomy" id="4565"/>
    <lineage>
        <taxon>Eukaryota</taxon>
        <taxon>Viridiplantae</taxon>
        <taxon>Streptophyta</taxon>
        <taxon>Embryophyta</taxon>
        <taxon>Tracheophyta</taxon>
        <taxon>Spermatophyta</taxon>
        <taxon>Magnoliopsida</taxon>
        <taxon>Liliopsida</taxon>
        <taxon>Poales</taxon>
        <taxon>Poaceae</taxon>
        <taxon>BOP clade</taxon>
        <taxon>Pooideae</taxon>
        <taxon>Triticodae</taxon>
        <taxon>Triticeae</taxon>
        <taxon>Triticinae</taxon>
        <taxon>Triticum</taxon>
    </lineage>
</organism>
<dbReference type="Pfam" id="PF00139">
    <property type="entry name" value="Lectin_legB"/>
    <property type="match status" value="1"/>
</dbReference>
<dbReference type="Proteomes" id="UP000019116">
    <property type="component" value="Chromosome 6A"/>
</dbReference>
<evidence type="ECO:0000256" key="6">
    <source>
        <dbReference type="ARBA" id="ARBA00022527"/>
    </source>
</evidence>
<keyword evidence="12" id="KW-0418">Kinase</keyword>
<sequence>MLMASAARSSTPQLLLFLYAGCVPLFMSSNAPQHLVAAANSPFSFSFDFSTISTSRLEDLQLEGDAAQHGKLVDLTCYSLTQRIPYGNCTGRMVYAHPVPFYDSTTGEVSSFTTRFTFAIGPNAGGGKEGGMAFFLSSYPSRLPPDSSGGDLGLPGNDGLSQAYGTDRFIAVEFDTLSNTWDPRGTQDHIGIDINTVRQSVNTTSLPTFSLNGSMTASITFDSNTKMLVASLQFDDRPSVGPVEVSTMLPDPVTSLLPSEVAIGFSAATGESFQLHQILSWSFNSTLATHAGWSHGRWRVKRNSLVLGTTGLRRFEHRELARATNKFSEKSKLGVGAFGAVYKGSYKDEEGRQLEVAVKKIKQTAGRDFSDELKTISATRHMNLVELKGWCCSRNKSACVGFCCCGCRQKVKCFLVYELVPNGDLEYHLKNVLPWEKRYKIAKGIGSGITYLHHGCKRCILHRDIKPSNILLDNEFNPKLGDFGLSRITDKDSTMLMTTAVGTLGYMDPQCIKDGEVEYNCRSDVYSFGIVLLEIACGKKPREQIQLEELRSSGTEAQFLENVADAKLNGDYNMKEMQRMVFLGLRCSHPVRQQRPYMKDAMKYLEDGIELPAITERQSHQGAYGTICSDEQALMSPSAVSSC</sequence>
<evidence type="ECO:0000256" key="9">
    <source>
        <dbReference type="ARBA" id="ARBA00022729"/>
    </source>
</evidence>
<evidence type="ECO:0000256" key="15">
    <source>
        <dbReference type="ARBA" id="ARBA00023136"/>
    </source>
</evidence>
<dbReference type="EnsemblPlants" id="TraesCS6A02G054000.1">
    <property type="protein sequence ID" value="TraesCS6A02G054000.1"/>
    <property type="gene ID" value="TraesCS6A02G054000"/>
</dbReference>
<dbReference type="Gramene" id="TraesCAD_scaffold_076098_01G000100.1">
    <property type="protein sequence ID" value="TraesCAD_scaffold_076098_01G000100.1"/>
    <property type="gene ID" value="TraesCAD_scaffold_076098_01G000100"/>
</dbReference>
<evidence type="ECO:0000256" key="4">
    <source>
        <dbReference type="ARBA" id="ARBA00012513"/>
    </source>
</evidence>
<keyword evidence="15" id="KW-0472">Membrane</keyword>
<evidence type="ECO:0000256" key="12">
    <source>
        <dbReference type="ARBA" id="ARBA00022777"/>
    </source>
</evidence>
<dbReference type="STRING" id="4565.A0A3B6NJX9"/>
<proteinExistence type="inferred from homology"/>
<comment type="subcellular location">
    <subcellularLocation>
        <location evidence="1">Cell membrane</location>
        <topology evidence="1">Single-pass type I membrane protein</topology>
    </subcellularLocation>
</comment>
<dbReference type="Gramene" id="TraesCLE_scaffold_111023_01G000100.1">
    <property type="protein sequence ID" value="TraesCLE_scaffold_111023_01G000100.1"/>
    <property type="gene ID" value="TraesCLE_scaffold_111023_01G000100"/>
</dbReference>
<dbReference type="SMART" id="SM00220">
    <property type="entry name" value="S_TKc"/>
    <property type="match status" value="1"/>
</dbReference>
<keyword evidence="5" id="KW-1003">Cell membrane</keyword>
<dbReference type="AlphaFoldDB" id="A0A3B6NJX9"/>
<dbReference type="InterPro" id="IPR013320">
    <property type="entry name" value="ConA-like_dom_sf"/>
</dbReference>
<dbReference type="PROSITE" id="PS00107">
    <property type="entry name" value="PROTEIN_KINASE_ATP"/>
    <property type="match status" value="1"/>
</dbReference>
<dbReference type="PROSITE" id="PS00108">
    <property type="entry name" value="PROTEIN_KINASE_ST"/>
    <property type="match status" value="1"/>
</dbReference>
<dbReference type="InterPro" id="IPR001220">
    <property type="entry name" value="Legume_lectin_dom"/>
</dbReference>
<evidence type="ECO:0000256" key="8">
    <source>
        <dbReference type="ARBA" id="ARBA00022692"/>
    </source>
</evidence>
<evidence type="ECO:0000256" key="10">
    <source>
        <dbReference type="ARBA" id="ARBA00022734"/>
    </source>
</evidence>
<keyword evidence="14" id="KW-1133">Transmembrane helix</keyword>
<accession>A0A3B6NJX9</accession>
<comment type="similarity">
    <text evidence="3">In the C-terminal section; belongs to the protein kinase superfamily. Ser/Thr protein kinase family.</text>
</comment>
<dbReference type="Pfam" id="PF00069">
    <property type="entry name" value="Pkinase"/>
    <property type="match status" value="1"/>
</dbReference>
<dbReference type="GO" id="GO:0002229">
    <property type="term" value="P:defense response to oomycetes"/>
    <property type="evidence" value="ECO:0007669"/>
    <property type="project" value="UniProtKB-ARBA"/>
</dbReference>
<dbReference type="InterPro" id="IPR011009">
    <property type="entry name" value="Kinase-like_dom_sf"/>
</dbReference>
<feature type="signal peptide" evidence="19">
    <location>
        <begin position="1"/>
        <end position="22"/>
    </location>
</feature>
<dbReference type="GO" id="GO:0004674">
    <property type="term" value="F:protein serine/threonine kinase activity"/>
    <property type="evidence" value="ECO:0007669"/>
    <property type="project" value="UniProtKB-KW"/>
</dbReference>
<dbReference type="InterPro" id="IPR008271">
    <property type="entry name" value="Ser/Thr_kinase_AS"/>
</dbReference>
<dbReference type="InterPro" id="IPR000719">
    <property type="entry name" value="Prot_kinase_dom"/>
</dbReference>
<name>A0A3B6NJX9_WHEAT</name>
<dbReference type="Gramene" id="TraesCS6A02G054000.1">
    <property type="protein sequence ID" value="TraesCS6A02G054000.1"/>
    <property type="gene ID" value="TraesCS6A02G054000"/>
</dbReference>
<keyword evidence="9 19" id="KW-0732">Signal</keyword>
<evidence type="ECO:0000256" key="7">
    <source>
        <dbReference type="ARBA" id="ARBA00022679"/>
    </source>
</evidence>
<dbReference type="PROSITE" id="PS50011">
    <property type="entry name" value="PROTEIN_KINASE_DOM"/>
    <property type="match status" value="1"/>
</dbReference>
<feature type="binding site" evidence="18">
    <location>
        <position position="360"/>
    </location>
    <ligand>
        <name>ATP</name>
        <dbReference type="ChEBI" id="CHEBI:30616"/>
    </ligand>
</feature>
<dbReference type="GO" id="GO:0005886">
    <property type="term" value="C:plasma membrane"/>
    <property type="evidence" value="ECO:0000318"/>
    <property type="project" value="GO_Central"/>
</dbReference>
<dbReference type="InterPro" id="IPR017441">
    <property type="entry name" value="Protein_kinase_ATP_BS"/>
</dbReference>
<evidence type="ECO:0000256" key="18">
    <source>
        <dbReference type="PROSITE-ProRule" id="PRU10141"/>
    </source>
</evidence>
<evidence type="ECO:0000256" key="16">
    <source>
        <dbReference type="ARBA" id="ARBA00023170"/>
    </source>
</evidence>
<keyword evidence="7" id="KW-0808">Transferase</keyword>
<dbReference type="SMR" id="A0A3B6NJX9"/>
<evidence type="ECO:0000259" key="20">
    <source>
        <dbReference type="PROSITE" id="PS50011"/>
    </source>
</evidence>
<evidence type="ECO:0000313" key="21">
    <source>
        <dbReference type="EnsemblPlants" id="TraesCS6A02G054000.1"/>
    </source>
</evidence>
<evidence type="ECO:0000256" key="1">
    <source>
        <dbReference type="ARBA" id="ARBA00004251"/>
    </source>
</evidence>
<keyword evidence="16" id="KW-0675">Receptor</keyword>
<protein>
    <recommendedName>
        <fullName evidence="4">non-specific serine/threonine protein kinase</fullName>
        <ecNumber evidence="4">2.7.11.1</ecNumber>
    </recommendedName>
</protein>
<keyword evidence="22" id="KW-1185">Reference proteome</keyword>
<dbReference type="CDD" id="cd06899">
    <property type="entry name" value="lectin_legume_LecRK_Arcelin_ConA"/>
    <property type="match status" value="1"/>
</dbReference>
<keyword evidence="17" id="KW-0325">Glycoprotein</keyword>
<keyword evidence="8" id="KW-0812">Transmembrane</keyword>
<evidence type="ECO:0000256" key="19">
    <source>
        <dbReference type="SAM" id="SignalP"/>
    </source>
</evidence>
<dbReference type="PANTHER" id="PTHR27007">
    <property type="match status" value="1"/>
</dbReference>
<evidence type="ECO:0000313" key="22">
    <source>
        <dbReference type="Proteomes" id="UP000019116"/>
    </source>
</evidence>
<evidence type="ECO:0000256" key="5">
    <source>
        <dbReference type="ARBA" id="ARBA00022475"/>
    </source>
</evidence>
<evidence type="ECO:0000256" key="17">
    <source>
        <dbReference type="ARBA" id="ARBA00023180"/>
    </source>
</evidence>
<keyword evidence="13 18" id="KW-0067">ATP-binding</keyword>
<dbReference type="GO" id="GO:0030246">
    <property type="term" value="F:carbohydrate binding"/>
    <property type="evidence" value="ECO:0007669"/>
    <property type="project" value="UniProtKB-KW"/>
</dbReference>
<evidence type="ECO:0000256" key="13">
    <source>
        <dbReference type="ARBA" id="ARBA00022840"/>
    </source>
</evidence>
<dbReference type="Gene3D" id="1.10.510.10">
    <property type="entry name" value="Transferase(Phosphotransferase) domain 1"/>
    <property type="match status" value="1"/>
</dbReference>
<dbReference type="Gene3D" id="3.30.200.20">
    <property type="entry name" value="Phosphorylase Kinase, domain 1"/>
    <property type="match status" value="1"/>
</dbReference>
<dbReference type="GO" id="GO:0005524">
    <property type="term" value="F:ATP binding"/>
    <property type="evidence" value="ECO:0007669"/>
    <property type="project" value="UniProtKB-UniRule"/>
</dbReference>